<gene>
    <name evidence="1" type="ORF">SAMN02745823_01089</name>
</gene>
<name>A0A1M5W766_9FIRM</name>
<reference evidence="1 2" key="1">
    <citation type="submission" date="2016-11" db="EMBL/GenBank/DDBJ databases">
        <authorList>
            <person name="Jaros S."/>
            <person name="Januszkiewicz K."/>
            <person name="Wedrychowicz H."/>
        </authorList>
    </citation>
    <scope>NUCLEOTIDE SEQUENCE [LARGE SCALE GENOMIC DNA]</scope>
    <source>
        <strain evidence="1 2">DSM 10068</strain>
    </source>
</reference>
<organism evidence="1 2">
    <name type="scientific">Sporobacter termitidis DSM 10068</name>
    <dbReference type="NCBI Taxonomy" id="1123282"/>
    <lineage>
        <taxon>Bacteria</taxon>
        <taxon>Bacillati</taxon>
        <taxon>Bacillota</taxon>
        <taxon>Clostridia</taxon>
        <taxon>Eubacteriales</taxon>
        <taxon>Oscillospiraceae</taxon>
        <taxon>Sporobacter</taxon>
    </lineage>
</organism>
<protein>
    <submittedName>
        <fullName evidence="1">Uncharacterized protein</fullName>
    </submittedName>
</protein>
<dbReference type="AlphaFoldDB" id="A0A1M5W766"/>
<evidence type="ECO:0000313" key="2">
    <source>
        <dbReference type="Proteomes" id="UP000183995"/>
    </source>
</evidence>
<evidence type="ECO:0000313" key="1">
    <source>
        <dbReference type="EMBL" id="SHH83024.1"/>
    </source>
</evidence>
<proteinExistence type="predicted"/>
<keyword evidence="2" id="KW-1185">Reference proteome</keyword>
<dbReference type="STRING" id="1123282.SAMN02745823_01089"/>
<accession>A0A1M5W766</accession>
<dbReference type="EMBL" id="FQXV01000003">
    <property type="protein sequence ID" value="SHH83024.1"/>
    <property type="molecule type" value="Genomic_DNA"/>
</dbReference>
<dbReference type="Proteomes" id="UP000183995">
    <property type="component" value="Unassembled WGS sequence"/>
</dbReference>
<sequence>MKLGRLVIFAITTILALAAAITAIVYFKDEILEIIADFQKKLDAKKTKIFHSSEYTDYADI</sequence>
<dbReference type="RefSeq" id="WP_073076648.1">
    <property type="nucleotide sequence ID" value="NZ_FQXV01000003.1"/>
</dbReference>